<sequence>MNITINKGGRINWKTLKAASSSSSAEEEEKESSTPTKSKSSSASVLLSPYDKKSIIDMYKALENEKKWTLKSGTVVENVMFEYAKECNYFHPAHFLVLDPYDDCWLEKFSQNELREIKTYKPIKLEPLPSEVLEYLESYKGLCDLDSLTDKVMSHGVFHPKRQAEVYWAHKSVMEALDLFQYKWLPMDEKTTEADVVRRVFPFIEKCFDESVFRIISGEKASIASSERKNENRGITGTRAVERKDTGHKVDVIISHLDFEYGCAEAGLKGGSTSLKWINEANIKVPRLMRDMLWLMLKPNPTAINDVTVPSFVINGMVSIKPSLNLMIEMMAIPKHYVCILHKYGPMSFPSKIETFYKQLIPLLTLTWQTKATVKNTLKALDNDQTVFIPTSNIPTQPSVIPPCPPSPRPISKGKKRKSHDEDD</sequence>
<dbReference type="AlphaFoldDB" id="A0A8H7SBF5"/>
<comment type="caution">
    <text evidence="2">The sequence shown here is derived from an EMBL/GenBank/DDBJ whole genome shotgun (WGS) entry which is preliminary data.</text>
</comment>
<evidence type="ECO:0000256" key="1">
    <source>
        <dbReference type="SAM" id="MobiDB-lite"/>
    </source>
</evidence>
<feature type="compositionally biased region" description="Pro residues" evidence="1">
    <location>
        <begin position="400"/>
        <end position="409"/>
    </location>
</feature>
<feature type="region of interest" description="Disordered" evidence="1">
    <location>
        <begin position="393"/>
        <end position="424"/>
    </location>
</feature>
<dbReference type="Proteomes" id="UP000646827">
    <property type="component" value="Unassembled WGS sequence"/>
</dbReference>
<dbReference type="OrthoDB" id="2278533at2759"/>
<organism evidence="2 3">
    <name type="scientific">Circinella minor</name>
    <dbReference type="NCBI Taxonomy" id="1195481"/>
    <lineage>
        <taxon>Eukaryota</taxon>
        <taxon>Fungi</taxon>
        <taxon>Fungi incertae sedis</taxon>
        <taxon>Mucoromycota</taxon>
        <taxon>Mucoromycotina</taxon>
        <taxon>Mucoromycetes</taxon>
        <taxon>Mucorales</taxon>
        <taxon>Lichtheimiaceae</taxon>
        <taxon>Circinella</taxon>
    </lineage>
</organism>
<name>A0A8H7SBF5_9FUNG</name>
<gene>
    <name evidence="2" type="ORF">INT45_000074</name>
</gene>
<dbReference type="EMBL" id="JAEPRB010000034">
    <property type="protein sequence ID" value="KAG2224953.1"/>
    <property type="molecule type" value="Genomic_DNA"/>
</dbReference>
<evidence type="ECO:0000313" key="2">
    <source>
        <dbReference type="EMBL" id="KAG2224953.1"/>
    </source>
</evidence>
<accession>A0A8H7SBF5</accession>
<keyword evidence="3" id="KW-1185">Reference proteome</keyword>
<reference evidence="2 3" key="1">
    <citation type="submission" date="2020-12" db="EMBL/GenBank/DDBJ databases">
        <title>Metabolic potential, ecology and presence of endohyphal bacteria is reflected in genomic diversity of Mucoromycotina.</title>
        <authorList>
            <person name="Muszewska A."/>
            <person name="Okrasinska A."/>
            <person name="Steczkiewicz K."/>
            <person name="Drgas O."/>
            <person name="Orlowska M."/>
            <person name="Perlinska-Lenart U."/>
            <person name="Aleksandrzak-Piekarczyk T."/>
            <person name="Szatraj K."/>
            <person name="Zielenkiewicz U."/>
            <person name="Pilsyk S."/>
            <person name="Malc E."/>
            <person name="Mieczkowski P."/>
            <person name="Kruszewska J.S."/>
            <person name="Biernat P."/>
            <person name="Pawlowska J."/>
        </authorList>
    </citation>
    <scope>NUCLEOTIDE SEQUENCE [LARGE SCALE GENOMIC DNA]</scope>
    <source>
        <strain evidence="2 3">CBS 142.35</strain>
    </source>
</reference>
<protein>
    <submittedName>
        <fullName evidence="2">Uncharacterized protein</fullName>
    </submittedName>
</protein>
<feature type="region of interest" description="Disordered" evidence="1">
    <location>
        <begin position="17"/>
        <end position="42"/>
    </location>
</feature>
<feature type="compositionally biased region" description="Low complexity" evidence="1">
    <location>
        <begin position="33"/>
        <end position="42"/>
    </location>
</feature>
<evidence type="ECO:0000313" key="3">
    <source>
        <dbReference type="Proteomes" id="UP000646827"/>
    </source>
</evidence>
<proteinExistence type="predicted"/>